<keyword evidence="1" id="KW-0677">Repeat</keyword>
<sequence length="299" mass="33107">MYGSDETSTLRQAIRDGNLVELRRIIQRRKLSVRAPNFENGWPLLFYAISASQNEVVRYLMDHGHEADGISRDFEGNTALIIAAQYKNEEAFQIYVERHPTVISLANNKGQTAIMVAVSKDLVEIVSMLLDEGDDANSADSEGSTLLHHASAWGQADMLHLLLNRGAAQSMNVTNKKGWKAIDYSYTSETRDYLMECERAMSSSKPLPPPPIRVAQPAPVIPLPSSTNTGASSVLSLSHLRSRTATEEGSLRDFFSGTLTKERSRAGTEERLSTANHDTTKEEPNSRKNANLRILFSAQ</sequence>
<evidence type="ECO:0000256" key="1">
    <source>
        <dbReference type="ARBA" id="ARBA00022737"/>
    </source>
</evidence>
<dbReference type="Gene3D" id="1.25.40.20">
    <property type="entry name" value="Ankyrin repeat-containing domain"/>
    <property type="match status" value="1"/>
</dbReference>
<dbReference type="EMBL" id="QEAO01000019">
    <property type="protein sequence ID" value="TPX33644.1"/>
    <property type="molecule type" value="Genomic_DNA"/>
</dbReference>
<evidence type="ECO:0000256" key="4">
    <source>
        <dbReference type="SAM" id="MobiDB-lite"/>
    </source>
</evidence>
<accession>A0A507C6F6</accession>
<dbReference type="RefSeq" id="XP_031024586.1">
    <property type="nucleotide sequence ID" value="XM_031169461.1"/>
</dbReference>
<dbReference type="InterPro" id="IPR036770">
    <property type="entry name" value="Ankyrin_rpt-contain_sf"/>
</dbReference>
<reference evidence="5 6" key="1">
    <citation type="journal article" date="2019" name="Sci. Rep.">
        <title>Comparative genomics of chytrid fungi reveal insights into the obligate biotrophic and pathogenic lifestyle of Synchytrium endobioticum.</title>
        <authorList>
            <person name="van de Vossenberg B.T.L.H."/>
            <person name="Warris S."/>
            <person name="Nguyen H.D.T."/>
            <person name="van Gent-Pelzer M.P.E."/>
            <person name="Joly D.L."/>
            <person name="van de Geest H.C."/>
            <person name="Bonants P.J.M."/>
            <person name="Smith D.S."/>
            <person name="Levesque C.A."/>
            <person name="van der Lee T.A.J."/>
        </authorList>
    </citation>
    <scope>NUCLEOTIDE SEQUENCE [LARGE SCALE GENOMIC DNA]</scope>
    <source>
        <strain evidence="5 6">JEL517</strain>
    </source>
</reference>
<dbReference type="Pfam" id="PF12796">
    <property type="entry name" value="Ank_2"/>
    <property type="match status" value="2"/>
</dbReference>
<organism evidence="5 6">
    <name type="scientific">Synchytrium microbalum</name>
    <dbReference type="NCBI Taxonomy" id="1806994"/>
    <lineage>
        <taxon>Eukaryota</taxon>
        <taxon>Fungi</taxon>
        <taxon>Fungi incertae sedis</taxon>
        <taxon>Chytridiomycota</taxon>
        <taxon>Chytridiomycota incertae sedis</taxon>
        <taxon>Chytridiomycetes</taxon>
        <taxon>Synchytriales</taxon>
        <taxon>Synchytriaceae</taxon>
        <taxon>Synchytrium</taxon>
    </lineage>
</organism>
<dbReference type="PANTHER" id="PTHR24198">
    <property type="entry name" value="ANKYRIN REPEAT AND PROTEIN KINASE DOMAIN-CONTAINING PROTEIN"/>
    <property type="match status" value="1"/>
</dbReference>
<feature type="repeat" description="ANK" evidence="3">
    <location>
        <begin position="109"/>
        <end position="141"/>
    </location>
</feature>
<dbReference type="Proteomes" id="UP000319731">
    <property type="component" value="Unassembled WGS sequence"/>
</dbReference>
<name>A0A507C6F6_9FUNG</name>
<keyword evidence="2 3" id="KW-0040">ANK repeat</keyword>
<feature type="compositionally biased region" description="Basic and acidic residues" evidence="4">
    <location>
        <begin position="260"/>
        <end position="286"/>
    </location>
</feature>
<keyword evidence="6" id="KW-1185">Reference proteome</keyword>
<dbReference type="OrthoDB" id="2099409at2759"/>
<dbReference type="SUPFAM" id="SSF48403">
    <property type="entry name" value="Ankyrin repeat"/>
    <property type="match status" value="1"/>
</dbReference>
<dbReference type="STRING" id="1806994.A0A507C6F6"/>
<dbReference type="PANTHER" id="PTHR24198:SF165">
    <property type="entry name" value="ANKYRIN REPEAT-CONTAINING PROTEIN-RELATED"/>
    <property type="match status" value="1"/>
</dbReference>
<dbReference type="SMART" id="SM00248">
    <property type="entry name" value="ANK"/>
    <property type="match status" value="4"/>
</dbReference>
<evidence type="ECO:0000256" key="3">
    <source>
        <dbReference type="PROSITE-ProRule" id="PRU00023"/>
    </source>
</evidence>
<evidence type="ECO:0000313" key="5">
    <source>
        <dbReference type="EMBL" id="TPX33644.1"/>
    </source>
</evidence>
<dbReference type="GeneID" id="42004758"/>
<dbReference type="PROSITE" id="PS50297">
    <property type="entry name" value="ANK_REP_REGION"/>
    <property type="match status" value="2"/>
</dbReference>
<evidence type="ECO:0000313" key="6">
    <source>
        <dbReference type="Proteomes" id="UP000319731"/>
    </source>
</evidence>
<comment type="caution">
    <text evidence="5">The sequence shown here is derived from an EMBL/GenBank/DDBJ whole genome shotgun (WGS) entry which is preliminary data.</text>
</comment>
<dbReference type="PROSITE" id="PS50088">
    <property type="entry name" value="ANK_REPEAT"/>
    <property type="match status" value="2"/>
</dbReference>
<protein>
    <submittedName>
        <fullName evidence="5">Uncharacterized protein</fullName>
    </submittedName>
</protein>
<gene>
    <name evidence="5" type="ORF">SmJEL517_g03533</name>
</gene>
<proteinExistence type="predicted"/>
<feature type="repeat" description="ANK" evidence="3">
    <location>
        <begin position="142"/>
        <end position="167"/>
    </location>
</feature>
<dbReference type="InterPro" id="IPR002110">
    <property type="entry name" value="Ankyrin_rpt"/>
</dbReference>
<feature type="region of interest" description="Disordered" evidence="4">
    <location>
        <begin position="256"/>
        <end position="290"/>
    </location>
</feature>
<evidence type="ECO:0000256" key="2">
    <source>
        <dbReference type="ARBA" id="ARBA00023043"/>
    </source>
</evidence>
<dbReference type="AlphaFoldDB" id="A0A507C6F6"/>